<dbReference type="STRING" id="1150626.PHAMO_280067"/>
<accession>H8FT45</accession>
<keyword evidence="3" id="KW-1185">Reference proteome</keyword>
<gene>
    <name evidence="2" type="ORF">PHAMO_280067</name>
</gene>
<protein>
    <submittedName>
        <fullName evidence="2">Uncharacterized protein</fullName>
    </submittedName>
</protein>
<comment type="caution">
    <text evidence="2">The sequence shown here is derived from an EMBL/GenBank/DDBJ whole genome shotgun (WGS) entry which is preliminary data.</text>
</comment>
<evidence type="ECO:0000313" key="2">
    <source>
        <dbReference type="EMBL" id="CCG41533.1"/>
    </source>
</evidence>
<dbReference type="EMBL" id="CAHP01000021">
    <property type="protein sequence ID" value="CCG41533.1"/>
    <property type="molecule type" value="Genomic_DNA"/>
</dbReference>
<evidence type="ECO:0000256" key="1">
    <source>
        <dbReference type="SAM" id="MobiDB-lite"/>
    </source>
</evidence>
<proteinExistence type="predicted"/>
<evidence type="ECO:0000313" key="3">
    <source>
        <dbReference type="Proteomes" id="UP000004169"/>
    </source>
</evidence>
<dbReference type="AlphaFoldDB" id="H8FT45"/>
<sequence length="154" mass="16567">MPSIRSMRSAKGRAASAAVWARRSLEAATIFMAEVILRVDLTLVILSLRSLRLGMNSYTPLRDDFSGAAGACLLSEDRPRDPWVTKRRPAPDRLTDSGAERRGDQAKVLAKATMAAFSFSSVSALICLSAAIEVKISGDFALISASRPASKRPT</sequence>
<dbReference type="Proteomes" id="UP000004169">
    <property type="component" value="Unassembled WGS sequence"/>
</dbReference>
<feature type="region of interest" description="Disordered" evidence="1">
    <location>
        <begin position="82"/>
        <end position="101"/>
    </location>
</feature>
<organism evidence="2 3">
    <name type="scientific">Magnetospirillum molischianum DSM 120</name>
    <dbReference type="NCBI Taxonomy" id="1150626"/>
    <lineage>
        <taxon>Bacteria</taxon>
        <taxon>Pseudomonadati</taxon>
        <taxon>Pseudomonadota</taxon>
        <taxon>Alphaproteobacteria</taxon>
        <taxon>Rhodospirillales</taxon>
        <taxon>Rhodospirillaceae</taxon>
        <taxon>Magnetospirillum</taxon>
    </lineage>
</organism>
<name>H8FT45_MAGML</name>
<reference evidence="2 3" key="1">
    <citation type="journal article" date="2012" name="J. Bacteriol.">
        <title>Draft Genome Sequence of the Purple Photosynthetic Bacterium Phaeospirillum molischianum DSM120, a Particularly Versatile Bacterium.</title>
        <authorList>
            <person name="Duquesne K."/>
            <person name="Prima V."/>
            <person name="Ji B."/>
            <person name="Rouy Z."/>
            <person name="Medigue C."/>
            <person name="Talla E."/>
            <person name="Sturgis J.N."/>
        </authorList>
    </citation>
    <scope>NUCLEOTIDE SEQUENCE [LARGE SCALE GENOMIC DNA]</scope>
    <source>
        <strain evidence="3">DSM120</strain>
    </source>
</reference>